<gene>
    <name evidence="1" type="ORF">Cboi01_000332000</name>
</gene>
<sequence length="369" mass="40598">MSGMNKRRTVEGSTKDGNGNGNGNANADANANVKPYNLRALNPFNNKKSEFKRQKLDDDTIDTKNSINTINIQNTVDQEDDDDDQELEYGDGDGDGDEYSAGGHVAGPVDPYFGQRRAFPVDLSKMAVSESSEPADVAQYLAMVRVQAQRADRESLGRFLQLAGEPRVQPQPQSQSQTHPQQPDAHVVSLDGPTDGPDDNTRSETEQWKSDFLGYYKAQREEYAAYVAGREESWPPSSSPAAAVALPATFKQWKQFVFATRPDDELLYRVESGRQLMTLLVYFAKWLNKSVAPCFAEWITAALIATPEVLTGGEVSVLRGLAKKAAKQLALGGPEFQLDGASKLVMHQIIFVVGVFFGQRDLLEGTELE</sequence>
<dbReference type="EMBL" id="BSXV01001783">
    <property type="protein sequence ID" value="GME93923.1"/>
    <property type="molecule type" value="Genomic_DNA"/>
</dbReference>
<comment type="caution">
    <text evidence="1">The sequence shown here is derived from an EMBL/GenBank/DDBJ whole genome shotgun (WGS) entry which is preliminary data.</text>
</comment>
<accession>A0ACB5TSU9</accession>
<protein>
    <submittedName>
        <fullName evidence="1">Unnamed protein product</fullName>
    </submittedName>
</protein>
<keyword evidence="2" id="KW-1185">Reference proteome</keyword>
<name>A0ACB5TSU9_CANBO</name>
<organism evidence="1 2">
    <name type="scientific">Candida boidinii</name>
    <name type="common">Yeast</name>
    <dbReference type="NCBI Taxonomy" id="5477"/>
    <lineage>
        <taxon>Eukaryota</taxon>
        <taxon>Fungi</taxon>
        <taxon>Dikarya</taxon>
        <taxon>Ascomycota</taxon>
        <taxon>Saccharomycotina</taxon>
        <taxon>Pichiomycetes</taxon>
        <taxon>Pichiales</taxon>
        <taxon>Pichiaceae</taxon>
        <taxon>Ogataea</taxon>
        <taxon>Ogataea/Candida clade</taxon>
    </lineage>
</organism>
<proteinExistence type="predicted"/>
<reference evidence="1" key="1">
    <citation type="submission" date="2023-04" db="EMBL/GenBank/DDBJ databases">
        <title>Candida boidinii NBRC 1967.</title>
        <authorList>
            <person name="Ichikawa N."/>
            <person name="Sato H."/>
            <person name="Tonouchi N."/>
        </authorList>
    </citation>
    <scope>NUCLEOTIDE SEQUENCE</scope>
    <source>
        <strain evidence="1">NBRC 1967</strain>
    </source>
</reference>
<evidence type="ECO:0000313" key="2">
    <source>
        <dbReference type="Proteomes" id="UP001165101"/>
    </source>
</evidence>
<dbReference type="Proteomes" id="UP001165101">
    <property type="component" value="Unassembled WGS sequence"/>
</dbReference>
<evidence type="ECO:0000313" key="1">
    <source>
        <dbReference type="EMBL" id="GME93923.1"/>
    </source>
</evidence>